<reference evidence="8" key="1">
    <citation type="journal article" date="2021" name="Nat. Commun.">
        <title>Genomic analyses provide insights into spinach domestication and the genetic basis of agronomic traits.</title>
        <authorList>
            <person name="Cai X."/>
            <person name="Sun X."/>
            <person name="Xu C."/>
            <person name="Sun H."/>
            <person name="Wang X."/>
            <person name="Ge C."/>
            <person name="Zhang Z."/>
            <person name="Wang Q."/>
            <person name="Fei Z."/>
            <person name="Jiao C."/>
            <person name="Wang Q."/>
        </authorList>
    </citation>
    <scope>NUCLEOTIDE SEQUENCE [LARGE SCALE GENOMIC DNA]</scope>
    <source>
        <strain evidence="8">cv. Varoflay</strain>
    </source>
</reference>
<dbReference type="PROSITE" id="PS50011">
    <property type="entry name" value="PROTEIN_KINASE_DOM"/>
    <property type="match status" value="1"/>
</dbReference>
<evidence type="ECO:0000313" key="8">
    <source>
        <dbReference type="Proteomes" id="UP000813463"/>
    </source>
</evidence>
<comment type="catalytic activity">
    <reaction evidence="5">
        <text>L-seryl-[protein] + ATP = O-phospho-L-seryl-[protein] + ADP + H(+)</text>
        <dbReference type="Rhea" id="RHEA:17989"/>
        <dbReference type="Rhea" id="RHEA-COMP:9863"/>
        <dbReference type="Rhea" id="RHEA-COMP:11604"/>
        <dbReference type="ChEBI" id="CHEBI:15378"/>
        <dbReference type="ChEBI" id="CHEBI:29999"/>
        <dbReference type="ChEBI" id="CHEBI:30616"/>
        <dbReference type="ChEBI" id="CHEBI:83421"/>
        <dbReference type="ChEBI" id="CHEBI:456216"/>
        <dbReference type="EC" id="2.7.11.1"/>
    </reaction>
</comment>
<keyword evidence="6" id="KW-0812">Transmembrane</keyword>
<dbReference type="Gene3D" id="3.30.200.20">
    <property type="entry name" value="Phosphorylase Kinase, domain 1"/>
    <property type="match status" value="1"/>
</dbReference>
<evidence type="ECO:0000256" key="1">
    <source>
        <dbReference type="ARBA" id="ARBA00012513"/>
    </source>
</evidence>
<evidence type="ECO:0000256" key="4">
    <source>
        <dbReference type="ARBA" id="ARBA00047899"/>
    </source>
</evidence>
<dbReference type="EC" id="2.7.11.1" evidence="1"/>
<dbReference type="Proteomes" id="UP000813463">
    <property type="component" value="Chromosome 2"/>
</dbReference>
<dbReference type="Pfam" id="PF00069">
    <property type="entry name" value="Pkinase"/>
    <property type="match status" value="1"/>
</dbReference>
<dbReference type="InterPro" id="IPR011009">
    <property type="entry name" value="Kinase-like_dom_sf"/>
</dbReference>
<reference evidence="9" key="2">
    <citation type="submission" date="2025-08" db="UniProtKB">
        <authorList>
            <consortium name="RefSeq"/>
        </authorList>
    </citation>
    <scope>IDENTIFICATION</scope>
    <source>
        <tissue evidence="9">Leaf</tissue>
    </source>
</reference>
<dbReference type="AlphaFoldDB" id="A0A9R0ICN0"/>
<keyword evidence="3 9" id="KW-0418">Kinase</keyword>
<dbReference type="PROSITE" id="PS00108">
    <property type="entry name" value="PROTEIN_KINASE_ST"/>
    <property type="match status" value="1"/>
</dbReference>
<dbReference type="InterPro" id="IPR050588">
    <property type="entry name" value="WNK_Ser-Thr_kinase"/>
</dbReference>
<keyword evidence="3 9" id="KW-0808">Transferase</keyword>
<comment type="catalytic activity">
    <reaction evidence="4">
        <text>L-threonyl-[protein] + ATP = O-phospho-L-threonyl-[protein] + ADP + H(+)</text>
        <dbReference type="Rhea" id="RHEA:46608"/>
        <dbReference type="Rhea" id="RHEA-COMP:11060"/>
        <dbReference type="Rhea" id="RHEA-COMP:11605"/>
        <dbReference type="ChEBI" id="CHEBI:15378"/>
        <dbReference type="ChEBI" id="CHEBI:30013"/>
        <dbReference type="ChEBI" id="CHEBI:30616"/>
        <dbReference type="ChEBI" id="CHEBI:61977"/>
        <dbReference type="ChEBI" id="CHEBI:456216"/>
        <dbReference type="EC" id="2.7.11.1"/>
    </reaction>
</comment>
<protein>
    <recommendedName>
        <fullName evidence="1">non-specific serine/threonine protein kinase</fullName>
        <ecNumber evidence="1">2.7.11.1</ecNumber>
    </recommendedName>
</protein>
<dbReference type="GO" id="GO:0005737">
    <property type="term" value="C:cytoplasm"/>
    <property type="evidence" value="ECO:0000318"/>
    <property type="project" value="GO_Central"/>
</dbReference>
<accession>A0A9R0ICN0</accession>
<dbReference type="Gene3D" id="1.10.510.10">
    <property type="entry name" value="Transferase(Phosphotransferase) domain 1"/>
    <property type="match status" value="1"/>
</dbReference>
<sequence length="649" mass="73876">MIKLFFLGFKTTFFWGFLKQRFLCNFPVFFVFAFNFGFAGMSTEIGLAVPGSNTDDGSGEPEYVEKDPTGRYVRFGEILGKGAFKSVYKAFDEVNGIEVAWNRVKINDVMQSPESLEKLYSEVHLLKKLKHDNIIKLYDSWVDDKKKTVNMITELFTSGNLREYRKKHKNVDMKAVKNWARQILRGLAYLHSQEPPIIHRDLKCDNIFINGNHGEVKIGDLGFATIMQQPIARSVIGTPEFMAPELYEEEYNELADIYSFGMCMLEVVTFEYPYCECKNPAQIFKKVTSGIKPASLAKVKDPRMKEFIEKCLVPASERLPAKELLNHPFLQLENPKESLRHPIELPSQLLSSPTAPISTSHSMDLDSNHCKHHYGNKNTSLSNYCICQTNQALESMRDHKGNMFHLRGMKNDDDKSVSLTLRISYPSGKAENIEFVYYLEKDTAVAVAAEMVNMLDLADHDVAFIADFIDYLITQIILKSNPSSVRCSVEPGKQGDVSVVENKRFAGMEDAFSENSFTLGKALRSLDYCIGDCFKRLCVNKPEIDLGEVYCEEEYKFSRNNSDLSECNHLNELSKNLEGATSMEHCEISGFTSSSSSSLNEEQDDELKAELAAIETRYLQWFEELARMRKDALEAAKKKWMMKKMVALS</sequence>
<dbReference type="KEGG" id="soe:110786583"/>
<evidence type="ECO:0000256" key="6">
    <source>
        <dbReference type="SAM" id="Phobius"/>
    </source>
</evidence>
<evidence type="ECO:0000256" key="3">
    <source>
        <dbReference type="ARBA" id="ARBA00022777"/>
    </source>
</evidence>
<dbReference type="SUPFAM" id="SSF56112">
    <property type="entry name" value="Protein kinase-like (PK-like)"/>
    <property type="match status" value="1"/>
</dbReference>
<feature type="transmembrane region" description="Helical" evidence="6">
    <location>
        <begin position="21"/>
        <end position="41"/>
    </location>
</feature>
<dbReference type="PANTHER" id="PTHR13902">
    <property type="entry name" value="SERINE/THREONINE-PROTEIN KINASE WNK WITH NO LYSINE -RELATED"/>
    <property type="match status" value="1"/>
</dbReference>
<dbReference type="InterPro" id="IPR000719">
    <property type="entry name" value="Prot_kinase_dom"/>
</dbReference>
<evidence type="ECO:0000256" key="2">
    <source>
        <dbReference type="ARBA" id="ARBA00022527"/>
    </source>
</evidence>
<keyword evidence="2" id="KW-0723">Serine/threonine-protein kinase</keyword>
<dbReference type="CDD" id="cd13983">
    <property type="entry name" value="STKc_WNK"/>
    <property type="match status" value="1"/>
</dbReference>
<keyword evidence="6" id="KW-1133">Transmembrane helix</keyword>
<dbReference type="GeneID" id="110786583"/>
<dbReference type="RefSeq" id="XP_021846831.2">
    <property type="nucleotide sequence ID" value="XM_021991139.2"/>
</dbReference>
<evidence type="ECO:0000259" key="7">
    <source>
        <dbReference type="PROSITE" id="PS50011"/>
    </source>
</evidence>
<dbReference type="InterPro" id="IPR008271">
    <property type="entry name" value="Ser/Thr_kinase_AS"/>
</dbReference>
<dbReference type="GO" id="GO:0005524">
    <property type="term" value="F:ATP binding"/>
    <property type="evidence" value="ECO:0007669"/>
    <property type="project" value="UniProtKB-KW"/>
</dbReference>
<name>A0A9R0ICN0_SPIOL</name>
<dbReference type="GO" id="GO:0035556">
    <property type="term" value="P:intracellular signal transduction"/>
    <property type="evidence" value="ECO:0000318"/>
    <property type="project" value="GO_Central"/>
</dbReference>
<dbReference type="SMART" id="SM00220">
    <property type="entry name" value="S_TKc"/>
    <property type="match status" value="1"/>
</dbReference>
<organism evidence="8 9">
    <name type="scientific">Spinacia oleracea</name>
    <name type="common">Spinach</name>
    <dbReference type="NCBI Taxonomy" id="3562"/>
    <lineage>
        <taxon>Eukaryota</taxon>
        <taxon>Viridiplantae</taxon>
        <taxon>Streptophyta</taxon>
        <taxon>Embryophyta</taxon>
        <taxon>Tracheophyta</taxon>
        <taxon>Spermatophyta</taxon>
        <taxon>Magnoliopsida</taxon>
        <taxon>eudicotyledons</taxon>
        <taxon>Gunneridae</taxon>
        <taxon>Pentapetalae</taxon>
        <taxon>Caryophyllales</taxon>
        <taxon>Chenopodiaceae</taxon>
        <taxon>Chenopodioideae</taxon>
        <taxon>Anserineae</taxon>
        <taxon>Spinacia</taxon>
    </lineage>
</organism>
<dbReference type="GO" id="GO:0004674">
    <property type="term" value="F:protein serine/threonine kinase activity"/>
    <property type="evidence" value="ECO:0000318"/>
    <property type="project" value="GO_Central"/>
</dbReference>
<proteinExistence type="predicted"/>
<evidence type="ECO:0000313" key="9">
    <source>
        <dbReference type="RefSeq" id="XP_021846831.2"/>
    </source>
</evidence>
<dbReference type="Gene3D" id="3.10.20.90">
    <property type="entry name" value="Phosphatidylinositol 3-kinase Catalytic Subunit, Chain A, domain 1"/>
    <property type="match status" value="1"/>
</dbReference>
<gene>
    <name evidence="9" type="primary">LOC110786583</name>
</gene>
<feature type="domain" description="Protein kinase" evidence="7">
    <location>
        <begin position="73"/>
        <end position="330"/>
    </location>
</feature>
<keyword evidence="8" id="KW-1185">Reference proteome</keyword>
<keyword evidence="6" id="KW-0472">Membrane</keyword>
<evidence type="ECO:0000256" key="5">
    <source>
        <dbReference type="ARBA" id="ARBA00048679"/>
    </source>
</evidence>